<dbReference type="InterPro" id="IPR015813">
    <property type="entry name" value="Pyrv/PenolPyrv_kinase-like_dom"/>
</dbReference>
<accession>A0A6A6QJ61</accession>
<dbReference type="PANTHER" id="PTHR42905">
    <property type="entry name" value="PHOSPHOENOLPYRUVATE CARBOXYLASE"/>
    <property type="match status" value="1"/>
</dbReference>
<dbReference type="EMBL" id="MU004194">
    <property type="protein sequence ID" value="KAF2492139.1"/>
    <property type="molecule type" value="Genomic_DNA"/>
</dbReference>
<dbReference type="Gene3D" id="3.20.20.60">
    <property type="entry name" value="Phosphoenolpyruvate-binding domains"/>
    <property type="match status" value="1"/>
</dbReference>
<dbReference type="SUPFAM" id="SSF51621">
    <property type="entry name" value="Phosphoenolpyruvate/pyruvate domain"/>
    <property type="match status" value="1"/>
</dbReference>
<gene>
    <name evidence="1" type="ORF">BU16DRAFT_105078</name>
</gene>
<dbReference type="InterPro" id="IPR039556">
    <property type="entry name" value="ICL/PEPM"/>
</dbReference>
<protein>
    <submittedName>
        <fullName evidence="1">PEP phosphonomutase-like protein</fullName>
    </submittedName>
</protein>
<dbReference type="AlphaFoldDB" id="A0A6A6QJ61"/>
<name>A0A6A6QJ61_9PEZI</name>
<dbReference type="PANTHER" id="PTHR42905:SF16">
    <property type="entry name" value="CARBOXYPHOSPHONOENOLPYRUVATE PHOSPHONOMUTASE-LIKE PROTEIN (AFU_ORTHOLOGUE AFUA_5G07230)"/>
    <property type="match status" value="1"/>
</dbReference>
<dbReference type="GO" id="GO:0003824">
    <property type="term" value="F:catalytic activity"/>
    <property type="evidence" value="ECO:0007669"/>
    <property type="project" value="InterPro"/>
</dbReference>
<keyword evidence="2" id="KW-1185">Reference proteome</keyword>
<dbReference type="Pfam" id="PF13714">
    <property type="entry name" value="PEP_mutase"/>
    <property type="match status" value="1"/>
</dbReference>
<proteinExistence type="predicted"/>
<dbReference type="OrthoDB" id="429143at2759"/>
<dbReference type="InterPro" id="IPR040442">
    <property type="entry name" value="Pyrv_kinase-like_dom_sf"/>
</dbReference>
<evidence type="ECO:0000313" key="1">
    <source>
        <dbReference type="EMBL" id="KAF2492139.1"/>
    </source>
</evidence>
<organism evidence="1 2">
    <name type="scientific">Lophium mytilinum</name>
    <dbReference type="NCBI Taxonomy" id="390894"/>
    <lineage>
        <taxon>Eukaryota</taxon>
        <taxon>Fungi</taxon>
        <taxon>Dikarya</taxon>
        <taxon>Ascomycota</taxon>
        <taxon>Pezizomycotina</taxon>
        <taxon>Dothideomycetes</taxon>
        <taxon>Pleosporomycetidae</taxon>
        <taxon>Mytilinidiales</taxon>
        <taxon>Mytilinidiaceae</taxon>
        <taxon>Lophium</taxon>
    </lineage>
</organism>
<sequence length="265" mass="27845">MSSSPLNTLAQTLKSLHRPGDPLMLTNTYDALTTRIIAANPLAPALATASYAIAASAGLEDDALDLPTNLAGIRAIAAVANEFKKPLTADFQDGYGDRLEEGVRELIQAGVVGMNLEDYGREKGALYDIATACGRIKAVLRTAGELGVPDFVVNARTDALLHGGSVADAVERGRAYLAAGATTVFVWGGRARGGIRREEVKQLADAFGGMLNVSLRLDEVDEKGGKNLTRRELGELGVARISVGPGLQAKAMAAFKREAEKVLGV</sequence>
<reference evidence="1" key="1">
    <citation type="journal article" date="2020" name="Stud. Mycol.">
        <title>101 Dothideomycetes genomes: a test case for predicting lifestyles and emergence of pathogens.</title>
        <authorList>
            <person name="Haridas S."/>
            <person name="Albert R."/>
            <person name="Binder M."/>
            <person name="Bloem J."/>
            <person name="Labutti K."/>
            <person name="Salamov A."/>
            <person name="Andreopoulos B."/>
            <person name="Baker S."/>
            <person name="Barry K."/>
            <person name="Bills G."/>
            <person name="Bluhm B."/>
            <person name="Cannon C."/>
            <person name="Castanera R."/>
            <person name="Culley D."/>
            <person name="Daum C."/>
            <person name="Ezra D."/>
            <person name="Gonzalez J."/>
            <person name="Henrissat B."/>
            <person name="Kuo A."/>
            <person name="Liang C."/>
            <person name="Lipzen A."/>
            <person name="Lutzoni F."/>
            <person name="Magnuson J."/>
            <person name="Mondo S."/>
            <person name="Nolan M."/>
            <person name="Ohm R."/>
            <person name="Pangilinan J."/>
            <person name="Park H.-J."/>
            <person name="Ramirez L."/>
            <person name="Alfaro M."/>
            <person name="Sun H."/>
            <person name="Tritt A."/>
            <person name="Yoshinaga Y."/>
            <person name="Zwiers L.-H."/>
            <person name="Turgeon B."/>
            <person name="Goodwin S."/>
            <person name="Spatafora J."/>
            <person name="Crous P."/>
            <person name="Grigoriev I."/>
        </authorList>
    </citation>
    <scope>NUCLEOTIDE SEQUENCE</scope>
    <source>
        <strain evidence="1">CBS 269.34</strain>
    </source>
</reference>
<dbReference type="Proteomes" id="UP000799750">
    <property type="component" value="Unassembled WGS sequence"/>
</dbReference>
<dbReference type="CDD" id="cd00377">
    <property type="entry name" value="ICL_PEPM"/>
    <property type="match status" value="1"/>
</dbReference>
<evidence type="ECO:0000313" key="2">
    <source>
        <dbReference type="Proteomes" id="UP000799750"/>
    </source>
</evidence>